<evidence type="ECO:0000313" key="6">
    <source>
        <dbReference type="Proteomes" id="UP001652582"/>
    </source>
</evidence>
<dbReference type="GO" id="GO:0005634">
    <property type="term" value="C:nucleus"/>
    <property type="evidence" value="ECO:0007669"/>
    <property type="project" value="TreeGrafter"/>
</dbReference>
<dbReference type="InterPro" id="IPR025799">
    <property type="entry name" value="Arg_MeTrfase"/>
</dbReference>
<dbReference type="OrthoDB" id="5980806at2759"/>
<organism evidence="6 7">
    <name type="scientific">Bicyclus anynana</name>
    <name type="common">Squinting bush brown butterfly</name>
    <dbReference type="NCBI Taxonomy" id="110368"/>
    <lineage>
        <taxon>Eukaryota</taxon>
        <taxon>Metazoa</taxon>
        <taxon>Ecdysozoa</taxon>
        <taxon>Arthropoda</taxon>
        <taxon>Hexapoda</taxon>
        <taxon>Insecta</taxon>
        <taxon>Pterygota</taxon>
        <taxon>Neoptera</taxon>
        <taxon>Endopterygota</taxon>
        <taxon>Lepidoptera</taxon>
        <taxon>Glossata</taxon>
        <taxon>Ditrysia</taxon>
        <taxon>Papilionoidea</taxon>
        <taxon>Nymphalidae</taxon>
        <taxon>Satyrinae</taxon>
        <taxon>Satyrini</taxon>
        <taxon>Mycalesina</taxon>
        <taxon>Bicyclus</taxon>
    </lineage>
</organism>
<keyword evidence="2 4" id="KW-0808">Transferase</keyword>
<keyword evidence="3 4" id="KW-0949">S-adenosyl-L-methionine</keyword>
<evidence type="ECO:0000256" key="2">
    <source>
        <dbReference type="ARBA" id="ARBA00022679"/>
    </source>
</evidence>
<evidence type="ECO:0000256" key="4">
    <source>
        <dbReference type="PROSITE-ProRule" id="PRU01015"/>
    </source>
</evidence>
<dbReference type="PANTHER" id="PTHR11006:SF60">
    <property type="entry name" value="PROTEIN ARGININE N-METHYLTRANSFERASE 9"/>
    <property type="match status" value="1"/>
</dbReference>
<dbReference type="GeneID" id="112058205"/>
<dbReference type="Proteomes" id="UP001652582">
    <property type="component" value="Chromosome 4"/>
</dbReference>
<gene>
    <name evidence="7" type="primary">LOC112058205</name>
</gene>
<evidence type="ECO:0000313" key="7">
    <source>
        <dbReference type="RefSeq" id="XP_023954684.1"/>
    </source>
</evidence>
<dbReference type="RefSeq" id="XP_023954684.1">
    <property type="nucleotide sequence ID" value="XM_024098916.2"/>
</dbReference>
<dbReference type="Gene3D" id="1.25.40.10">
    <property type="entry name" value="Tetratricopeptide repeat domain"/>
    <property type="match status" value="1"/>
</dbReference>
<dbReference type="GO" id="GO:0032259">
    <property type="term" value="P:methylation"/>
    <property type="evidence" value="ECO:0007669"/>
    <property type="project" value="UniProtKB-KW"/>
</dbReference>
<name>A0A6J1PA57_BICAN</name>
<dbReference type="InterPro" id="IPR029063">
    <property type="entry name" value="SAM-dependent_MTases_sf"/>
</dbReference>
<dbReference type="GO" id="GO:0016274">
    <property type="term" value="F:protein-arginine N-methyltransferase activity"/>
    <property type="evidence" value="ECO:0007669"/>
    <property type="project" value="InterPro"/>
</dbReference>
<evidence type="ECO:0000256" key="1">
    <source>
        <dbReference type="ARBA" id="ARBA00022603"/>
    </source>
</evidence>
<dbReference type="Pfam" id="PF06325">
    <property type="entry name" value="PrmA"/>
    <property type="match status" value="1"/>
</dbReference>
<sequence>MSALAGEYIAYARQLASNGNYGKAVNLYFMAFEKNPQLKPALEPEFRSNIMKLNSILADANKIDEMFSNFRQAIDLYPENVFLMNEIGKYLYKFGYYAEAWNQFRKALDIDAGYVRAEKNLNSMKNLLVERWHYRMLNDRIRNEGYRAALHEVVKPRESIVLDVGTGTGLLAMYAIESKAAAVTACDGSHVMTNLTDCVLEDNRLAMSILVLNKMSTAMNQSDLGGKCSLIVTELFDAGLFGEHILQTLSHAWKNLLSSSGQVIPHTAKFFIQGAHSDLLNAKYQLQSQPKRFLNIPDLNVHMLPFDHTYDCEDLHQYSDFEYMTDPVEVVEVNFNDANDIDEKLSSTEPYFVELKALQSANINMLIGWFNLQLTPNITLTTDPRNKYKSNGWQQAVFFDFIPRNVANNETFTIDFLMNSGKLTLETNPNDHIMRVSPETLRFLNDQDYMKMIQRCIGMAYVHLTQLTDISEIKIIDLCPFPVFGWFMLKRGINSLTCYARTEEDREFLETVFHVNSDVPRSKITIIMGENWHAESVGNDKYHAIFCNILELCGDIDVNYRELAQRFQSTNLVHGGLFMPSAVTLTAQIVSCEWLDLNNRLNDCNVGYKIAAHINKYQVSQHFSLDLTNLEYTPLSDPIDLGNCIRLSPEVVNLTIKHDGNANAILCWYKIELMESISEVSTHRPNSFIDGTAFLVDPMIPMIKGNVANILCCVDSDGAYKLMIDLEST</sequence>
<dbReference type="Gene3D" id="2.70.160.11">
    <property type="entry name" value="Hnrnp arginine n-methyltransferase1"/>
    <property type="match status" value="2"/>
</dbReference>
<dbReference type="PANTHER" id="PTHR11006">
    <property type="entry name" value="PROTEIN ARGININE N-METHYLTRANSFERASE"/>
    <property type="match status" value="1"/>
</dbReference>
<dbReference type="InterPro" id="IPR011990">
    <property type="entry name" value="TPR-like_helical_dom_sf"/>
</dbReference>
<proteinExistence type="predicted"/>
<accession>A0A6J1PA57</accession>
<keyword evidence="1 4" id="KW-0489">Methyltransferase</keyword>
<feature type="domain" description="Protein arginine N-methyltransferase" evidence="5">
    <location>
        <begin position="322"/>
        <end position="417"/>
    </location>
</feature>
<protein>
    <submittedName>
        <fullName evidence="7">Protein arginine N-methyltransferase 9-like</fullName>
    </submittedName>
</protein>
<dbReference type="CDD" id="cd02440">
    <property type="entry name" value="AdoMet_MTases"/>
    <property type="match status" value="1"/>
</dbReference>
<dbReference type="SUPFAM" id="SSF48452">
    <property type="entry name" value="TPR-like"/>
    <property type="match status" value="1"/>
</dbReference>
<dbReference type="Pfam" id="PF22528">
    <property type="entry name" value="PRMT_C"/>
    <property type="match status" value="1"/>
</dbReference>
<evidence type="ECO:0000256" key="3">
    <source>
        <dbReference type="ARBA" id="ARBA00022691"/>
    </source>
</evidence>
<keyword evidence="6" id="KW-1185">Reference proteome</keyword>
<dbReference type="KEGG" id="bany:112058205"/>
<dbReference type="InterPro" id="IPR055135">
    <property type="entry name" value="PRMT_dom"/>
</dbReference>
<reference evidence="7" key="1">
    <citation type="submission" date="2025-08" db="UniProtKB">
        <authorList>
            <consortium name="RefSeq"/>
        </authorList>
    </citation>
    <scope>IDENTIFICATION</scope>
</reference>
<dbReference type="SUPFAM" id="SSF53335">
    <property type="entry name" value="S-adenosyl-L-methionine-dependent methyltransferases"/>
    <property type="match status" value="1"/>
</dbReference>
<dbReference type="PROSITE" id="PS51678">
    <property type="entry name" value="SAM_MT_PRMT"/>
    <property type="match status" value="1"/>
</dbReference>
<dbReference type="Gene3D" id="3.40.50.150">
    <property type="entry name" value="Vaccinia Virus protein VP39"/>
    <property type="match status" value="1"/>
</dbReference>
<evidence type="ECO:0000259" key="5">
    <source>
        <dbReference type="Pfam" id="PF22528"/>
    </source>
</evidence>
<dbReference type="AlphaFoldDB" id="A0A6J1PA57"/>
<dbReference type="GO" id="GO:0042054">
    <property type="term" value="F:histone methyltransferase activity"/>
    <property type="evidence" value="ECO:0007669"/>
    <property type="project" value="TreeGrafter"/>
</dbReference>